<accession>M7B435</accession>
<name>M7B435_CHEMY</name>
<feature type="region of interest" description="Disordered" evidence="1">
    <location>
        <begin position="63"/>
        <end position="99"/>
    </location>
</feature>
<dbReference type="EMBL" id="KB575444">
    <property type="protein sequence ID" value="EMP26878.1"/>
    <property type="molecule type" value="Genomic_DNA"/>
</dbReference>
<dbReference type="AlphaFoldDB" id="M7B435"/>
<proteinExistence type="predicted"/>
<evidence type="ECO:0000313" key="3">
    <source>
        <dbReference type="Proteomes" id="UP000031443"/>
    </source>
</evidence>
<keyword evidence="3" id="KW-1185">Reference proteome</keyword>
<dbReference type="Proteomes" id="UP000031443">
    <property type="component" value="Unassembled WGS sequence"/>
</dbReference>
<protein>
    <submittedName>
        <fullName evidence="2">Uncharacterized protein</fullName>
    </submittedName>
</protein>
<gene>
    <name evidence="2" type="ORF">UY3_16038</name>
</gene>
<organism evidence="2 3">
    <name type="scientific">Chelonia mydas</name>
    <name type="common">Green sea-turtle</name>
    <name type="synonym">Chelonia agassizi</name>
    <dbReference type="NCBI Taxonomy" id="8469"/>
    <lineage>
        <taxon>Eukaryota</taxon>
        <taxon>Metazoa</taxon>
        <taxon>Chordata</taxon>
        <taxon>Craniata</taxon>
        <taxon>Vertebrata</taxon>
        <taxon>Euteleostomi</taxon>
        <taxon>Archelosauria</taxon>
        <taxon>Testudinata</taxon>
        <taxon>Testudines</taxon>
        <taxon>Cryptodira</taxon>
        <taxon>Durocryptodira</taxon>
        <taxon>Americhelydia</taxon>
        <taxon>Chelonioidea</taxon>
        <taxon>Cheloniidae</taxon>
        <taxon>Chelonia</taxon>
    </lineage>
</organism>
<reference evidence="3" key="1">
    <citation type="journal article" date="2013" name="Nat. Genet.">
        <title>The draft genomes of soft-shell turtle and green sea turtle yield insights into the development and evolution of the turtle-specific body plan.</title>
        <authorList>
            <person name="Wang Z."/>
            <person name="Pascual-Anaya J."/>
            <person name="Zadissa A."/>
            <person name="Li W."/>
            <person name="Niimura Y."/>
            <person name="Huang Z."/>
            <person name="Li C."/>
            <person name="White S."/>
            <person name="Xiong Z."/>
            <person name="Fang D."/>
            <person name="Wang B."/>
            <person name="Ming Y."/>
            <person name="Chen Y."/>
            <person name="Zheng Y."/>
            <person name="Kuraku S."/>
            <person name="Pignatelli M."/>
            <person name="Herrero J."/>
            <person name="Beal K."/>
            <person name="Nozawa M."/>
            <person name="Li Q."/>
            <person name="Wang J."/>
            <person name="Zhang H."/>
            <person name="Yu L."/>
            <person name="Shigenobu S."/>
            <person name="Wang J."/>
            <person name="Liu J."/>
            <person name="Flicek P."/>
            <person name="Searle S."/>
            <person name="Wang J."/>
            <person name="Kuratani S."/>
            <person name="Yin Y."/>
            <person name="Aken B."/>
            <person name="Zhang G."/>
            <person name="Irie N."/>
        </authorList>
    </citation>
    <scope>NUCLEOTIDE SEQUENCE [LARGE SCALE GENOMIC DNA]</scope>
</reference>
<sequence>MGCGPGHNGAAAPTGIRVRSPPLTSHFPHALTTTPERHRAKGPAPALWRIARWEGEFAGAAAHTGKVAQGTTSPRAPPKSQARRRVQNCAPRIPVWGPP</sequence>
<feature type="region of interest" description="Disordered" evidence="1">
    <location>
        <begin position="1"/>
        <end position="43"/>
    </location>
</feature>
<evidence type="ECO:0000313" key="2">
    <source>
        <dbReference type="EMBL" id="EMP26878.1"/>
    </source>
</evidence>
<evidence type="ECO:0000256" key="1">
    <source>
        <dbReference type="SAM" id="MobiDB-lite"/>
    </source>
</evidence>